<protein>
    <submittedName>
        <fullName evidence="4">NitT/TauT family transport system substrate-binding protein</fullName>
    </submittedName>
</protein>
<evidence type="ECO:0000256" key="2">
    <source>
        <dbReference type="ARBA" id="ARBA00010742"/>
    </source>
</evidence>
<reference evidence="5" key="1">
    <citation type="submission" date="2016-10" db="EMBL/GenBank/DDBJ databases">
        <authorList>
            <person name="Varghese N."/>
            <person name="Submissions S."/>
        </authorList>
    </citation>
    <scope>NUCLEOTIDE SEQUENCE [LARGE SCALE GENOMIC DNA]</scope>
    <source>
        <strain evidence="5">CGMCC 1.10971</strain>
    </source>
</reference>
<name>A0A1I2U887_9GAMM</name>
<dbReference type="Pfam" id="PF13379">
    <property type="entry name" value="NMT1_2"/>
    <property type="match status" value="1"/>
</dbReference>
<evidence type="ECO:0000256" key="3">
    <source>
        <dbReference type="ARBA" id="ARBA00022729"/>
    </source>
</evidence>
<dbReference type="PANTHER" id="PTHR30024">
    <property type="entry name" value="ALIPHATIC SULFONATES-BINDING PROTEIN-RELATED"/>
    <property type="match status" value="1"/>
</dbReference>
<comment type="subcellular location">
    <subcellularLocation>
        <location evidence="1">Periplasm</location>
    </subcellularLocation>
</comment>
<dbReference type="SUPFAM" id="SSF53850">
    <property type="entry name" value="Periplasmic binding protein-like II"/>
    <property type="match status" value="1"/>
</dbReference>
<accession>A0A1I2U887</accession>
<evidence type="ECO:0000313" key="5">
    <source>
        <dbReference type="Proteomes" id="UP000198623"/>
    </source>
</evidence>
<dbReference type="OrthoDB" id="5292144at2"/>
<dbReference type="EMBL" id="FOOU01000011">
    <property type="protein sequence ID" value="SFG70821.1"/>
    <property type="molecule type" value="Genomic_DNA"/>
</dbReference>
<evidence type="ECO:0000313" key="4">
    <source>
        <dbReference type="EMBL" id="SFG70821.1"/>
    </source>
</evidence>
<keyword evidence="5" id="KW-1185">Reference proteome</keyword>
<dbReference type="AlphaFoldDB" id="A0A1I2U887"/>
<dbReference type="GO" id="GO:0042597">
    <property type="term" value="C:periplasmic space"/>
    <property type="evidence" value="ECO:0007669"/>
    <property type="project" value="UniProtKB-SubCell"/>
</dbReference>
<dbReference type="STRING" id="1045558.SAMN05216175_111132"/>
<evidence type="ECO:0000256" key="1">
    <source>
        <dbReference type="ARBA" id="ARBA00004418"/>
    </source>
</evidence>
<dbReference type="Proteomes" id="UP000198623">
    <property type="component" value="Unassembled WGS sequence"/>
</dbReference>
<gene>
    <name evidence="4" type="ORF">SAMN05216175_111132</name>
</gene>
<comment type="similarity">
    <text evidence="2">Belongs to the bacterial solute-binding protein SsuA/TauA family.</text>
</comment>
<dbReference type="RefSeq" id="WP_090729035.1">
    <property type="nucleotide sequence ID" value="NZ_FOOU01000011.1"/>
</dbReference>
<keyword evidence="3" id="KW-0732">Signal</keyword>
<dbReference type="Gene3D" id="3.40.190.10">
    <property type="entry name" value="Periplasmic binding protein-like II"/>
    <property type="match status" value="2"/>
</dbReference>
<dbReference type="PANTHER" id="PTHR30024:SF47">
    <property type="entry name" value="TAURINE-BINDING PERIPLASMIC PROTEIN"/>
    <property type="match status" value="1"/>
</dbReference>
<sequence>MFSLFYKPIFLLLIVIFSLPGCTSEQPSTLKVGTNVWPGYEPLYLARESDLWESGRISIIEYNSASEVLRAFRSGSLDVAALTLDEAISLIADRPDTRIFMGTDFSAGADVVIVQPDIEVAEALRGKSIGVESTAVGAYMLARFLEVNQLILSDINIVFMAVDRHAQAFAQREIDAVVTFEPVKTQLLKQGGRTLFSSNDIPGEVLDVLVTRQDIVEEKAKQLQALTDGWFQSLSIIKEHREVALLKMAPRLGVTSKELDIAMQGIKLLSREDNQRLLASRSASINETAIKIEKLMLSNGLLAKPVFDEGHISSQFVDTK</sequence>
<proteinExistence type="inferred from homology"/>
<organism evidence="4 5">
    <name type="scientific">Neptunomonas qingdaonensis</name>
    <dbReference type="NCBI Taxonomy" id="1045558"/>
    <lineage>
        <taxon>Bacteria</taxon>
        <taxon>Pseudomonadati</taxon>
        <taxon>Pseudomonadota</taxon>
        <taxon>Gammaproteobacteria</taxon>
        <taxon>Oceanospirillales</taxon>
        <taxon>Oceanospirillaceae</taxon>
        <taxon>Neptunomonas</taxon>
    </lineage>
</organism>